<gene>
    <name evidence="1" type="ORF">AAFH96_12135</name>
</gene>
<dbReference type="EMBL" id="JBCGDC010000027">
    <property type="protein sequence ID" value="MFB6393846.1"/>
    <property type="molecule type" value="Genomic_DNA"/>
</dbReference>
<keyword evidence="2" id="KW-1185">Reference proteome</keyword>
<dbReference type="Proteomes" id="UP001582793">
    <property type="component" value="Unassembled WGS sequence"/>
</dbReference>
<accession>A0ABV5CPB4</accession>
<organism evidence="1 2">
    <name type="scientific">Polymorphospora lycopeni</name>
    <dbReference type="NCBI Taxonomy" id="3140240"/>
    <lineage>
        <taxon>Bacteria</taxon>
        <taxon>Bacillati</taxon>
        <taxon>Actinomycetota</taxon>
        <taxon>Actinomycetes</taxon>
        <taxon>Micromonosporales</taxon>
        <taxon>Micromonosporaceae</taxon>
        <taxon>Polymorphospora</taxon>
    </lineage>
</organism>
<name>A0ABV5CPB4_9ACTN</name>
<evidence type="ECO:0000313" key="1">
    <source>
        <dbReference type="EMBL" id="MFB6393846.1"/>
    </source>
</evidence>
<sequence>MTAELADLAEVRAARTRLDEHELTLIERARHTGATWAQIAAALGLASRQAAEQRRQRLVAAAQARRHEATSAYAPRMAAARTAVARLQRWIDTDRRWDTRFTRAALVRATVAAALQAQPGAVHALGTHVLTDLTEVDQRLLPVPVREATAALRDALSTDH</sequence>
<comment type="caution">
    <text evidence="1">The sequence shown here is derived from an EMBL/GenBank/DDBJ whole genome shotgun (WGS) entry which is preliminary data.</text>
</comment>
<protein>
    <recommendedName>
        <fullName evidence="3">Helix-turn-helix domain-containing protein</fullName>
    </recommendedName>
</protein>
<proteinExistence type="predicted"/>
<dbReference type="RefSeq" id="WP_375734182.1">
    <property type="nucleotide sequence ID" value="NZ_JBCGDC010000027.1"/>
</dbReference>
<evidence type="ECO:0008006" key="3">
    <source>
        <dbReference type="Google" id="ProtNLM"/>
    </source>
</evidence>
<reference evidence="1 2" key="1">
    <citation type="submission" date="2024-04" db="EMBL/GenBank/DDBJ databases">
        <title>Polymorphospora sp. isolated from Baiyangdian Lake in Xiong'an New Area.</title>
        <authorList>
            <person name="Zhang X."/>
            <person name="Liu J."/>
        </authorList>
    </citation>
    <scope>NUCLEOTIDE SEQUENCE [LARGE SCALE GENOMIC DNA]</scope>
    <source>
        <strain evidence="1 2">2-325</strain>
    </source>
</reference>
<evidence type="ECO:0000313" key="2">
    <source>
        <dbReference type="Proteomes" id="UP001582793"/>
    </source>
</evidence>